<proteinExistence type="predicted"/>
<reference evidence="2 3" key="1">
    <citation type="submission" date="2018-09" db="EMBL/GenBank/DDBJ databases">
        <authorList>
            <person name="Wang X."/>
            <person name="Du Z."/>
        </authorList>
    </citation>
    <scope>NUCLEOTIDE SEQUENCE [LARGE SCALE GENOMIC DNA]</scope>
    <source>
        <strain evidence="2 3">N3</strain>
    </source>
</reference>
<feature type="transmembrane region" description="Helical" evidence="1">
    <location>
        <begin position="32"/>
        <end position="50"/>
    </location>
</feature>
<evidence type="ECO:0000313" key="3">
    <source>
        <dbReference type="Proteomes" id="UP000283522"/>
    </source>
</evidence>
<accession>A0A418PM18</accession>
<name>A0A418PM18_9BACT</name>
<feature type="transmembrane region" description="Helical" evidence="1">
    <location>
        <begin position="187"/>
        <end position="219"/>
    </location>
</feature>
<dbReference type="Proteomes" id="UP000283522">
    <property type="component" value="Unassembled WGS sequence"/>
</dbReference>
<evidence type="ECO:0008006" key="4">
    <source>
        <dbReference type="Google" id="ProtNLM"/>
    </source>
</evidence>
<gene>
    <name evidence="2" type="ORF">D0X99_20225</name>
</gene>
<feature type="transmembrane region" description="Helical" evidence="1">
    <location>
        <begin position="57"/>
        <end position="76"/>
    </location>
</feature>
<keyword evidence="1" id="KW-0812">Transmembrane</keyword>
<dbReference type="AlphaFoldDB" id="A0A418PM18"/>
<feature type="transmembrane region" description="Helical" evidence="1">
    <location>
        <begin position="155"/>
        <end position="175"/>
    </location>
</feature>
<sequence>MNFLKFFFIVLGIFLLSFATNAYVLFGPLGKYSSLFLGFFLIWYGVPKFLNFIYTLNFSFFSLIYFSLLMIFEILGNHEISILNFVFFIICFLLFLCGFCLSKIDLKLIKYNRLNFFCIIPFLTIVGSVSLLLYQYSLINDESLTYRGYGDESDLNAVGVSFVSGLIFIINYSVFISLNLRSKFVKFIFVSALISSLAVMISTLSRGSILFLIVLSLIYLYNLRKSINYSIFNFISIFTGIILLFTIFFNFIPFLKFRMESIFNRFYSLMEFSKDASSDLSSLERTNYYTFFLKNWDQ</sequence>
<dbReference type="RefSeq" id="WP_147392295.1">
    <property type="nucleotide sequence ID" value="NZ_QXML01000028.1"/>
</dbReference>
<feature type="transmembrane region" description="Helical" evidence="1">
    <location>
        <begin position="82"/>
        <end position="102"/>
    </location>
</feature>
<evidence type="ECO:0000313" key="2">
    <source>
        <dbReference type="EMBL" id="RIW11791.1"/>
    </source>
</evidence>
<keyword evidence="3" id="KW-1185">Reference proteome</keyword>
<comment type="caution">
    <text evidence="2">The sequence shown here is derived from an EMBL/GenBank/DDBJ whole genome shotgun (WGS) entry which is preliminary data.</text>
</comment>
<keyword evidence="1" id="KW-0472">Membrane</keyword>
<keyword evidence="1" id="KW-1133">Transmembrane helix</keyword>
<evidence type="ECO:0000256" key="1">
    <source>
        <dbReference type="SAM" id="Phobius"/>
    </source>
</evidence>
<feature type="non-terminal residue" evidence="2">
    <location>
        <position position="298"/>
    </location>
</feature>
<protein>
    <recommendedName>
        <fullName evidence="4">O-antigen ligase domain-containing protein</fullName>
    </recommendedName>
</protein>
<dbReference type="EMBL" id="QXML01000028">
    <property type="protein sequence ID" value="RIW11791.1"/>
    <property type="molecule type" value="Genomic_DNA"/>
</dbReference>
<feature type="transmembrane region" description="Helical" evidence="1">
    <location>
        <begin position="114"/>
        <end position="135"/>
    </location>
</feature>
<feature type="transmembrane region" description="Helical" evidence="1">
    <location>
        <begin position="231"/>
        <end position="255"/>
    </location>
</feature>
<organism evidence="2 3">
    <name type="scientific">Algoriphagus lacus</name>
    <dbReference type="NCBI Taxonomy" id="2056311"/>
    <lineage>
        <taxon>Bacteria</taxon>
        <taxon>Pseudomonadati</taxon>
        <taxon>Bacteroidota</taxon>
        <taxon>Cytophagia</taxon>
        <taxon>Cytophagales</taxon>
        <taxon>Cyclobacteriaceae</taxon>
        <taxon>Algoriphagus</taxon>
    </lineage>
</organism>